<feature type="transmembrane region" description="Helical" evidence="1">
    <location>
        <begin position="407"/>
        <end position="430"/>
    </location>
</feature>
<protein>
    <submittedName>
        <fullName evidence="2">Uncharacterized protein</fullName>
    </submittedName>
</protein>
<dbReference type="AlphaFoldDB" id="A0A150FVQ0"/>
<evidence type="ECO:0000256" key="1">
    <source>
        <dbReference type="SAM" id="Phobius"/>
    </source>
</evidence>
<evidence type="ECO:0000313" key="3">
    <source>
        <dbReference type="Proteomes" id="UP000075714"/>
    </source>
</evidence>
<sequence>MMAASALASAMLKGDGSAARISARHLASNLLPVDAIKGAASRPSPARMRRRWDTAYKCCDMVLLILGVWLSTTSAWSMAGPAATHGTLLGAGCAVLGLLGLLCAGHDWLPMRSLMLVGLGLTALSTLQLMNQVGRDVQTHCALAEAMTRVKHLEERVARMRHDELITQLFFRMNEMDDMLGLVQQSASAQAEAHSAVWRAAQADKDYLRSKAQALRRHAAAVGESLKAKIAESKANATAGGADTESLSQSLWGVERRLEAVDSVIRYLDQKEAAGDLSYDEYEIILEALLEGSAGHVSPQTTAVLHTEKQGLGAVRAAFERHTAQAYEHVLAAGGEGASASIGAVTKVEARKASARRHFENRFMELFHSHGGTGAPSPFAASLSAALEALPEHCVRDVDAQARLRRLGWALLAAQAAAGYAALTAFVLVAKKDD</sequence>
<proteinExistence type="predicted"/>
<keyword evidence="1" id="KW-0812">Transmembrane</keyword>
<keyword evidence="3" id="KW-1185">Reference proteome</keyword>
<name>A0A150FVQ0_GONPE</name>
<keyword evidence="1" id="KW-0472">Membrane</keyword>
<feature type="transmembrane region" description="Helical" evidence="1">
    <location>
        <begin position="54"/>
        <end position="76"/>
    </location>
</feature>
<accession>A0A150FVQ0</accession>
<comment type="caution">
    <text evidence="2">The sequence shown here is derived from an EMBL/GenBank/DDBJ whole genome shotgun (WGS) entry which is preliminary data.</text>
</comment>
<gene>
    <name evidence="2" type="ORF">GPECTOR_317g16</name>
</gene>
<reference evidence="3" key="1">
    <citation type="journal article" date="2016" name="Nat. Commun.">
        <title>The Gonium pectorale genome demonstrates co-option of cell cycle regulation during the evolution of multicellularity.</title>
        <authorList>
            <person name="Hanschen E.R."/>
            <person name="Marriage T.N."/>
            <person name="Ferris P.J."/>
            <person name="Hamaji T."/>
            <person name="Toyoda A."/>
            <person name="Fujiyama A."/>
            <person name="Neme R."/>
            <person name="Noguchi H."/>
            <person name="Minakuchi Y."/>
            <person name="Suzuki M."/>
            <person name="Kawai-Toyooka H."/>
            <person name="Smith D.R."/>
            <person name="Sparks H."/>
            <person name="Anderson J."/>
            <person name="Bakaric R."/>
            <person name="Luria V."/>
            <person name="Karger A."/>
            <person name="Kirschner M.W."/>
            <person name="Durand P.M."/>
            <person name="Michod R.E."/>
            <person name="Nozaki H."/>
            <person name="Olson B.J."/>
        </authorList>
    </citation>
    <scope>NUCLEOTIDE SEQUENCE [LARGE SCALE GENOMIC DNA]</scope>
    <source>
        <strain evidence="3">NIES-2863</strain>
    </source>
</reference>
<organism evidence="2 3">
    <name type="scientific">Gonium pectorale</name>
    <name type="common">Green alga</name>
    <dbReference type="NCBI Taxonomy" id="33097"/>
    <lineage>
        <taxon>Eukaryota</taxon>
        <taxon>Viridiplantae</taxon>
        <taxon>Chlorophyta</taxon>
        <taxon>core chlorophytes</taxon>
        <taxon>Chlorophyceae</taxon>
        <taxon>CS clade</taxon>
        <taxon>Chlamydomonadales</taxon>
        <taxon>Volvocaceae</taxon>
        <taxon>Gonium</taxon>
    </lineage>
</organism>
<dbReference type="OrthoDB" id="550966at2759"/>
<dbReference type="Proteomes" id="UP000075714">
    <property type="component" value="Unassembled WGS sequence"/>
</dbReference>
<dbReference type="EMBL" id="LSYV01000315">
    <property type="protein sequence ID" value="KXZ41694.1"/>
    <property type="molecule type" value="Genomic_DNA"/>
</dbReference>
<evidence type="ECO:0000313" key="2">
    <source>
        <dbReference type="EMBL" id="KXZ41694.1"/>
    </source>
</evidence>
<feature type="transmembrane region" description="Helical" evidence="1">
    <location>
        <begin position="82"/>
        <end position="102"/>
    </location>
</feature>
<keyword evidence="1" id="KW-1133">Transmembrane helix</keyword>